<gene>
    <name evidence="8" type="ORF">BST86_13260</name>
</gene>
<keyword evidence="2 4" id="KW-0479">Metal-binding</keyword>
<dbReference type="SUPFAM" id="SSF46626">
    <property type="entry name" value="Cytochrome c"/>
    <property type="match status" value="1"/>
</dbReference>
<dbReference type="PROSITE" id="PS51007">
    <property type="entry name" value="CYTC"/>
    <property type="match status" value="1"/>
</dbReference>
<evidence type="ECO:0000256" key="4">
    <source>
        <dbReference type="PROSITE-ProRule" id="PRU00433"/>
    </source>
</evidence>
<dbReference type="AlphaFoldDB" id="A0A2S9WWX7"/>
<evidence type="ECO:0000256" key="5">
    <source>
        <dbReference type="SAM" id="MobiDB-lite"/>
    </source>
</evidence>
<evidence type="ECO:0000256" key="2">
    <source>
        <dbReference type="ARBA" id="ARBA00022723"/>
    </source>
</evidence>
<reference evidence="8 9" key="1">
    <citation type="submission" date="2016-11" db="EMBL/GenBank/DDBJ databases">
        <title>Trade-off between light-utilization and light-protection in marine flavobacteria.</title>
        <authorList>
            <person name="Kumagai Y."/>
        </authorList>
    </citation>
    <scope>NUCLEOTIDE SEQUENCE [LARGE SCALE GENOMIC DNA]</scope>
    <source>
        <strain evidence="8 9">JCM 17109</strain>
    </source>
</reference>
<dbReference type="Gene3D" id="1.10.760.10">
    <property type="entry name" value="Cytochrome c-like domain"/>
    <property type="match status" value="1"/>
</dbReference>
<accession>A0A2S9WWX7</accession>
<keyword evidence="9" id="KW-1185">Reference proteome</keyword>
<dbReference type="Pfam" id="PF13442">
    <property type="entry name" value="Cytochrome_CBB3"/>
    <property type="match status" value="1"/>
</dbReference>
<dbReference type="EMBL" id="MQUC01000003">
    <property type="protein sequence ID" value="PRP67987.1"/>
    <property type="molecule type" value="Genomic_DNA"/>
</dbReference>
<dbReference type="GO" id="GO:0009055">
    <property type="term" value="F:electron transfer activity"/>
    <property type="evidence" value="ECO:0007669"/>
    <property type="project" value="InterPro"/>
</dbReference>
<sequence>MNKISNTFLIAILALVLVSCGDSSTKEVSPKSDRSVQYFPNMYESVGYETYQEGDIFPGDVEAQKPVEGTVSRGWMPYDYEDDNDGYASAKANLKNPVPLTEAHLTNGQALYSIYCAICHGSKGDGQGHLVTTEKILGVPSYDAREITEGSIYHVMYYGINYMGSYASQTSIEERWEITHYVEALRADLMGVARKPVLTEDGKMVAPETPAAQEETDSLSTQNTDKDSEIEADVPPTTGSANAQSDNMNQGQ</sequence>
<proteinExistence type="predicted"/>
<dbReference type="RefSeq" id="WP_172443355.1">
    <property type="nucleotide sequence ID" value="NZ_MQUC01000003.1"/>
</dbReference>
<evidence type="ECO:0000256" key="3">
    <source>
        <dbReference type="ARBA" id="ARBA00023004"/>
    </source>
</evidence>
<dbReference type="Proteomes" id="UP000239532">
    <property type="component" value="Unassembled WGS sequence"/>
</dbReference>
<feature type="signal peptide" evidence="6">
    <location>
        <begin position="1"/>
        <end position="21"/>
    </location>
</feature>
<name>A0A2S9WWX7_9FLAO</name>
<dbReference type="InterPro" id="IPR036909">
    <property type="entry name" value="Cyt_c-like_dom_sf"/>
</dbReference>
<keyword evidence="6" id="KW-0732">Signal</keyword>
<keyword evidence="3 4" id="KW-0408">Iron</keyword>
<dbReference type="PANTHER" id="PTHR40394">
    <property type="entry name" value="LIPOPROTEIN-RELATED"/>
    <property type="match status" value="1"/>
</dbReference>
<dbReference type="PROSITE" id="PS51257">
    <property type="entry name" value="PROKAR_LIPOPROTEIN"/>
    <property type="match status" value="1"/>
</dbReference>
<evidence type="ECO:0000256" key="1">
    <source>
        <dbReference type="ARBA" id="ARBA00022617"/>
    </source>
</evidence>
<organism evidence="8 9">
    <name type="scientific">Nonlabens agnitus</name>
    <dbReference type="NCBI Taxonomy" id="870484"/>
    <lineage>
        <taxon>Bacteria</taxon>
        <taxon>Pseudomonadati</taxon>
        <taxon>Bacteroidota</taxon>
        <taxon>Flavobacteriia</taxon>
        <taxon>Flavobacteriales</taxon>
        <taxon>Flavobacteriaceae</taxon>
        <taxon>Nonlabens</taxon>
    </lineage>
</organism>
<evidence type="ECO:0000313" key="8">
    <source>
        <dbReference type="EMBL" id="PRP67987.1"/>
    </source>
</evidence>
<feature type="compositionally biased region" description="Polar residues" evidence="5">
    <location>
        <begin position="237"/>
        <end position="252"/>
    </location>
</feature>
<feature type="region of interest" description="Disordered" evidence="5">
    <location>
        <begin position="204"/>
        <end position="252"/>
    </location>
</feature>
<evidence type="ECO:0000313" key="9">
    <source>
        <dbReference type="Proteomes" id="UP000239532"/>
    </source>
</evidence>
<dbReference type="GO" id="GO:0046872">
    <property type="term" value="F:metal ion binding"/>
    <property type="evidence" value="ECO:0007669"/>
    <property type="project" value="UniProtKB-KW"/>
</dbReference>
<dbReference type="PANTHER" id="PTHR40394:SF2">
    <property type="entry name" value="QUINOL:CYTOCHROME C OXIDOREDUCTASE MEMBRANE PROTEIN"/>
    <property type="match status" value="1"/>
</dbReference>
<evidence type="ECO:0000259" key="7">
    <source>
        <dbReference type="PROSITE" id="PS51007"/>
    </source>
</evidence>
<comment type="caution">
    <text evidence="8">The sequence shown here is derived from an EMBL/GenBank/DDBJ whole genome shotgun (WGS) entry which is preliminary data.</text>
</comment>
<dbReference type="GO" id="GO:0020037">
    <property type="term" value="F:heme binding"/>
    <property type="evidence" value="ECO:0007669"/>
    <property type="project" value="InterPro"/>
</dbReference>
<dbReference type="InterPro" id="IPR009056">
    <property type="entry name" value="Cyt_c-like_dom"/>
</dbReference>
<keyword evidence="1 4" id="KW-0349">Heme</keyword>
<protein>
    <submittedName>
        <fullName evidence="8">Cytochrome c family protein</fullName>
    </submittedName>
</protein>
<feature type="domain" description="Cytochrome c" evidence="7">
    <location>
        <begin position="103"/>
        <end position="186"/>
    </location>
</feature>
<evidence type="ECO:0000256" key="6">
    <source>
        <dbReference type="SAM" id="SignalP"/>
    </source>
</evidence>
<feature type="chain" id="PRO_5015606347" evidence="6">
    <location>
        <begin position="22"/>
        <end position="252"/>
    </location>
</feature>